<evidence type="ECO:0000313" key="3">
    <source>
        <dbReference type="EMBL" id="KAK3167817.1"/>
    </source>
</evidence>
<accession>A0AAE0DEC0</accession>
<reference evidence="3" key="1">
    <citation type="submission" date="2022-11" db="EMBL/GenBank/DDBJ databases">
        <title>Chromosomal genome sequence assembly and mating type (MAT) locus characterization of the leprose asexual lichenized fungus Lepraria neglecta (Nyl.) Erichsen.</title>
        <authorList>
            <person name="Allen J.L."/>
            <person name="Pfeffer B."/>
        </authorList>
    </citation>
    <scope>NUCLEOTIDE SEQUENCE</scope>
    <source>
        <strain evidence="3">Allen 5258</strain>
    </source>
</reference>
<evidence type="ECO:0000259" key="2">
    <source>
        <dbReference type="Pfam" id="PF06985"/>
    </source>
</evidence>
<dbReference type="Pfam" id="PF13424">
    <property type="entry name" value="TPR_12"/>
    <property type="match status" value="6"/>
</dbReference>
<comment type="caution">
    <text evidence="3">The sequence shown here is derived from an EMBL/GenBank/DDBJ whole genome shotgun (WGS) entry which is preliminary data.</text>
</comment>
<dbReference type="InterPro" id="IPR010730">
    <property type="entry name" value="HET"/>
</dbReference>
<proteinExistence type="predicted"/>
<dbReference type="PANTHER" id="PTHR46082">
    <property type="entry name" value="ATP/GTP-BINDING PROTEIN-RELATED"/>
    <property type="match status" value="1"/>
</dbReference>
<dbReference type="Pfam" id="PF13374">
    <property type="entry name" value="TPR_10"/>
    <property type="match status" value="3"/>
</dbReference>
<feature type="domain" description="Heterokaryon incompatibility" evidence="2">
    <location>
        <begin position="25"/>
        <end position="112"/>
    </location>
</feature>
<sequence length="1341" mass="152545">MRLIKDDGHGNLSLVEYHDDKIPRYAILSHTWGTDGEEVTFKDLTEGTGRNKAGYNKLEFCRKQAARDELKYFWVDTCCIDKSSSAELSEAINSMFRWYRNADRCYVYLTDVSISVDATNIQSSPATGETAFRSSRWFSRGWTLQELIAPASVEFFSRDGDRLGAKDTLEQDIHEITGIAIEALRGEPLMDFAVEERLAWAKRRKTKRQEDKAYSLLGIFDIDMSLRYGEGEEKAFERLRRKIGKSLNGSKSQLAIEYCHRLRERSPHTWVLWIHASNKDRIEQGYRLIAERMGIPGHKDPKENIFELVARWLQDESKGTWLLVLDNLDDDAVLSAPQAATSKAQSGSGAGAGRLRRPLFSYLPQSPNGAMLITTRTRSVATKLVEPRDVITVEPMTNEDAMALLKRKLDQPVNDDDLRELVDLLEYMPLAIVQAAAYIQQKEGRCSVGQYIKAFQRSEKQKTSLLNHEAGHLRRDSEAKNSIIITWQISFDDIRAKCPASADLLSLMSYFDRQGIPKEVLKAEPQDEIRNSMKQEGDSPRDEDEDMEDSSASDASGDDMFEEAVDWLRSYSFVSVGEHGRTFEMHGLVQLATRKWLEMHGEDERWKAQFCMKLNRVFPTGDHENWSLCETLFPHTKSAERQRPIENASVRKWAQILRKAGWYSLARGHYDEAERMCEKSAGALRKALGGEDLETSYSLAMLASTYRDQGRWMEAEKMDLQVIETSRRVLGEEHPDTLTSMANLGSTYRAQGRWMEAEKIDLQVIETSRRVLGEEHPSTLASMANLASTYRNQGRWTEAEKIALQMMETSRSVLGEEHLFTLTGMANLASTYRSQGRWTEGEKIDVQVIEIGKRVLGEEHPDTLTGMANLASTYRSQGRWTEAEKMFVQVIEIRKRVLGEEHPSTLTGMANLASTYQSQGRWTEAEKIALQMMETSRRVLGEEHPSMLTSMANLASTYRAQGRWMEAEKIDLQVIETSRRVLGEEHPDTLASMANLASTYRSQGRWTEAEKMDMQVIEMTKRVLGEEHPDTLTSMVNLASTYQSQGRWTEAEKMFVQVIEMGKRVLGEEHPSTLTSMANLASTYWSQGRWTEAEKMSVQVIETRKRVLGEEHPSTLTGMANLASTYWSQGRWTEAEEIDIQVIEIGKRVLGEEHPGTLTSMANLASTYRSQGRWTEAEKMDVQVIEMRKRVLGEEHPSTLTGMANLASTYWSQGRWTEAEKMFVQVIEIGKRVLGEEHPSTLTGMANLASTYRGQGRWTEAEKMDVQVIETRKRVLGEEHPDTLTSMANLASTYWSQGRWTEAEKLEVQVIKMKKRVLGEEHPSTLTSMANLASTYRSQGR</sequence>
<organism evidence="3 4">
    <name type="scientific">Lepraria neglecta</name>
    <dbReference type="NCBI Taxonomy" id="209136"/>
    <lineage>
        <taxon>Eukaryota</taxon>
        <taxon>Fungi</taxon>
        <taxon>Dikarya</taxon>
        <taxon>Ascomycota</taxon>
        <taxon>Pezizomycotina</taxon>
        <taxon>Lecanoromycetes</taxon>
        <taxon>OSLEUM clade</taxon>
        <taxon>Lecanoromycetidae</taxon>
        <taxon>Lecanorales</taxon>
        <taxon>Lecanorineae</taxon>
        <taxon>Stereocaulaceae</taxon>
        <taxon>Lepraria</taxon>
    </lineage>
</organism>
<evidence type="ECO:0000256" key="1">
    <source>
        <dbReference type="SAM" id="MobiDB-lite"/>
    </source>
</evidence>
<evidence type="ECO:0000313" key="4">
    <source>
        <dbReference type="Proteomes" id="UP001276659"/>
    </source>
</evidence>
<dbReference type="Gene3D" id="3.40.50.300">
    <property type="entry name" value="P-loop containing nucleotide triphosphate hydrolases"/>
    <property type="match status" value="1"/>
</dbReference>
<feature type="compositionally biased region" description="Basic and acidic residues" evidence="1">
    <location>
        <begin position="521"/>
        <end position="540"/>
    </location>
</feature>
<name>A0AAE0DEC0_9LECA</name>
<dbReference type="Pfam" id="PF06985">
    <property type="entry name" value="HET"/>
    <property type="match status" value="1"/>
</dbReference>
<dbReference type="NCBIfam" id="NF040586">
    <property type="entry name" value="FxSxx_TPR"/>
    <property type="match status" value="1"/>
</dbReference>
<feature type="region of interest" description="Disordered" evidence="1">
    <location>
        <begin position="521"/>
        <end position="557"/>
    </location>
</feature>
<dbReference type="Proteomes" id="UP001276659">
    <property type="component" value="Unassembled WGS sequence"/>
</dbReference>
<gene>
    <name evidence="3" type="ORF">OEA41_004263</name>
</gene>
<dbReference type="InterPro" id="IPR019734">
    <property type="entry name" value="TPR_rpt"/>
</dbReference>
<dbReference type="Gene3D" id="1.25.40.10">
    <property type="entry name" value="Tetratricopeptide repeat domain"/>
    <property type="match status" value="4"/>
</dbReference>
<dbReference type="SMART" id="SM00028">
    <property type="entry name" value="TPR"/>
    <property type="match status" value="12"/>
</dbReference>
<dbReference type="PRINTS" id="PR00381">
    <property type="entry name" value="KINESINLIGHT"/>
</dbReference>
<dbReference type="InterPro" id="IPR011990">
    <property type="entry name" value="TPR-like_helical_dom_sf"/>
</dbReference>
<dbReference type="InterPro" id="IPR053137">
    <property type="entry name" value="NLR-like"/>
</dbReference>
<feature type="compositionally biased region" description="Acidic residues" evidence="1">
    <location>
        <begin position="541"/>
        <end position="557"/>
    </location>
</feature>
<protein>
    <recommendedName>
        <fullName evidence="2">Heterokaryon incompatibility domain-containing protein</fullName>
    </recommendedName>
</protein>
<dbReference type="SUPFAM" id="SSF52540">
    <property type="entry name" value="P-loop containing nucleoside triphosphate hydrolases"/>
    <property type="match status" value="1"/>
</dbReference>
<dbReference type="EMBL" id="JASNWA010000010">
    <property type="protein sequence ID" value="KAK3167817.1"/>
    <property type="molecule type" value="Genomic_DNA"/>
</dbReference>
<dbReference type="InterPro" id="IPR027417">
    <property type="entry name" value="P-loop_NTPase"/>
</dbReference>
<keyword evidence="4" id="KW-1185">Reference proteome</keyword>
<dbReference type="PANTHER" id="PTHR46082:SF6">
    <property type="entry name" value="AAA+ ATPASE DOMAIN-CONTAINING PROTEIN-RELATED"/>
    <property type="match status" value="1"/>
</dbReference>
<dbReference type="SUPFAM" id="SSF48452">
    <property type="entry name" value="TPR-like"/>
    <property type="match status" value="5"/>
</dbReference>